<evidence type="ECO:0008006" key="4">
    <source>
        <dbReference type="Google" id="ProtNLM"/>
    </source>
</evidence>
<protein>
    <recommendedName>
        <fullName evidence="4">DUF3592 domain-containing protein</fullName>
    </recommendedName>
</protein>
<dbReference type="RefSeq" id="WP_059715776.1">
    <property type="nucleotide sequence ID" value="NZ_LOYE01000071.1"/>
</dbReference>
<sequence length="189" mass="21032">MPGIETLSDKLIGAIVTGVIGFLFWAIQRRLEPGAKLGWWIPHDFLFSLPLPPNPLRIQTSTLTVQNLGRKAAEDVQIMHQTKVDHFQLHPRRDYTETVAADGTHIINVGSLGPKEWLQIQVLSHATPPVLVGIRSKDGPAKNVRFHIVRKFPKPVEVLLGVSVLLGGFAILYWIVRAVLFISRANGML</sequence>
<dbReference type="Proteomes" id="UP000056732">
    <property type="component" value="Unassembled WGS sequence"/>
</dbReference>
<organism evidence="2 3">
    <name type="scientific">Burkholderia ubonensis</name>
    <dbReference type="NCBI Taxonomy" id="101571"/>
    <lineage>
        <taxon>Bacteria</taxon>
        <taxon>Pseudomonadati</taxon>
        <taxon>Pseudomonadota</taxon>
        <taxon>Betaproteobacteria</taxon>
        <taxon>Burkholderiales</taxon>
        <taxon>Burkholderiaceae</taxon>
        <taxon>Burkholderia</taxon>
        <taxon>Burkholderia cepacia complex</taxon>
    </lineage>
</organism>
<feature type="transmembrane region" description="Helical" evidence="1">
    <location>
        <begin position="158"/>
        <end position="182"/>
    </location>
</feature>
<dbReference type="EMBL" id="LPDO01000040">
    <property type="protein sequence ID" value="KVT57849.1"/>
    <property type="molecule type" value="Genomic_DNA"/>
</dbReference>
<evidence type="ECO:0000313" key="3">
    <source>
        <dbReference type="Proteomes" id="UP000056732"/>
    </source>
</evidence>
<evidence type="ECO:0000256" key="1">
    <source>
        <dbReference type="SAM" id="Phobius"/>
    </source>
</evidence>
<accession>A0AAW3NJ56</accession>
<comment type="caution">
    <text evidence="2">The sequence shown here is derived from an EMBL/GenBank/DDBJ whole genome shotgun (WGS) entry which is preliminary data.</text>
</comment>
<keyword evidence="1" id="KW-0472">Membrane</keyword>
<feature type="transmembrane region" description="Helical" evidence="1">
    <location>
        <begin position="12"/>
        <end position="27"/>
    </location>
</feature>
<reference evidence="2 3" key="1">
    <citation type="submission" date="2015-11" db="EMBL/GenBank/DDBJ databases">
        <title>Expanding the genomic diversity of Burkholderia species for the development of highly accurate diagnostics.</title>
        <authorList>
            <person name="Sahl J."/>
            <person name="Keim P."/>
            <person name="Wagner D."/>
        </authorList>
    </citation>
    <scope>NUCLEOTIDE SEQUENCE [LARGE SCALE GENOMIC DNA]</scope>
    <source>
        <strain evidence="2 3">MSMB1137WGS</strain>
    </source>
</reference>
<keyword evidence="1" id="KW-1133">Transmembrane helix</keyword>
<proteinExistence type="predicted"/>
<evidence type="ECO:0000313" key="2">
    <source>
        <dbReference type="EMBL" id="KVT57849.1"/>
    </source>
</evidence>
<gene>
    <name evidence="2" type="ORF">WK53_27690</name>
</gene>
<name>A0AAW3NJ56_9BURK</name>
<dbReference type="AlphaFoldDB" id="A0AAW3NJ56"/>
<keyword evidence="1" id="KW-0812">Transmembrane</keyword>